<dbReference type="GO" id="GO:0031177">
    <property type="term" value="F:phosphopantetheine binding"/>
    <property type="evidence" value="ECO:0007669"/>
    <property type="project" value="InterPro"/>
</dbReference>
<accession>A0A7C8MNC0</accession>
<dbReference type="GO" id="GO:0005737">
    <property type="term" value="C:cytoplasm"/>
    <property type="evidence" value="ECO:0007669"/>
    <property type="project" value="TreeGrafter"/>
</dbReference>
<dbReference type="CDD" id="cd19531">
    <property type="entry name" value="LCL_NRPS-like"/>
    <property type="match status" value="1"/>
</dbReference>
<proteinExistence type="inferred from homology"/>
<dbReference type="InterPro" id="IPR006162">
    <property type="entry name" value="Ppantetheine_attach_site"/>
</dbReference>
<dbReference type="Gene3D" id="3.40.50.12780">
    <property type="entry name" value="N-terminal domain of ligase-like"/>
    <property type="match status" value="1"/>
</dbReference>
<dbReference type="Gene3D" id="1.10.1040.10">
    <property type="entry name" value="N-(1-d-carboxylethyl)-l-norvaline Dehydrogenase, domain 2"/>
    <property type="match status" value="1"/>
</dbReference>
<comment type="caution">
    <text evidence="8">The sequence shown here is derived from an EMBL/GenBank/DDBJ whole genome shotgun (WGS) entry which is preliminary data.</text>
</comment>
<dbReference type="SUPFAM" id="SSF56801">
    <property type="entry name" value="Acetyl-CoA synthetase-like"/>
    <property type="match status" value="2"/>
</dbReference>
<organism evidence="8 9">
    <name type="scientific">Xylaria multiplex</name>
    <dbReference type="NCBI Taxonomy" id="323545"/>
    <lineage>
        <taxon>Eukaryota</taxon>
        <taxon>Fungi</taxon>
        <taxon>Dikarya</taxon>
        <taxon>Ascomycota</taxon>
        <taxon>Pezizomycotina</taxon>
        <taxon>Sordariomycetes</taxon>
        <taxon>Xylariomycetidae</taxon>
        <taxon>Xylariales</taxon>
        <taxon>Xylariaceae</taxon>
        <taxon>Xylaria</taxon>
    </lineage>
</organism>
<comment type="similarity">
    <text evidence="1">Belongs to the ketopantoate reductase family.</text>
</comment>
<dbReference type="CDD" id="cd19545">
    <property type="entry name" value="FUM14_C_NRPS-like"/>
    <property type="match status" value="1"/>
</dbReference>
<dbReference type="InterPro" id="IPR042099">
    <property type="entry name" value="ANL_N_sf"/>
</dbReference>
<dbReference type="SUPFAM" id="SSF51735">
    <property type="entry name" value="NAD(P)-binding Rossmann-fold domains"/>
    <property type="match status" value="1"/>
</dbReference>
<dbReference type="CDD" id="cd05918">
    <property type="entry name" value="A_NRPS_SidN3_like"/>
    <property type="match status" value="1"/>
</dbReference>
<dbReference type="InterPro" id="IPR001242">
    <property type="entry name" value="Condensation_dom"/>
</dbReference>
<dbReference type="PROSITE" id="PS00012">
    <property type="entry name" value="PHOSPHOPANTETHEINE"/>
    <property type="match status" value="2"/>
</dbReference>
<dbReference type="SUPFAM" id="SSF47336">
    <property type="entry name" value="ACP-like"/>
    <property type="match status" value="2"/>
</dbReference>
<evidence type="ECO:0000256" key="5">
    <source>
        <dbReference type="ARBA" id="ARBA00022857"/>
    </source>
</evidence>
<keyword evidence="5" id="KW-0521">NADP</keyword>
<dbReference type="InterPro" id="IPR009081">
    <property type="entry name" value="PP-bd_ACP"/>
</dbReference>
<evidence type="ECO:0000256" key="6">
    <source>
        <dbReference type="ARBA" id="ARBA00023002"/>
    </source>
</evidence>
<dbReference type="Pfam" id="PF08546">
    <property type="entry name" value="ApbA_C"/>
    <property type="match status" value="1"/>
</dbReference>
<dbReference type="EMBL" id="WUBL01000141">
    <property type="protein sequence ID" value="KAF2964673.1"/>
    <property type="molecule type" value="Genomic_DNA"/>
</dbReference>
<dbReference type="NCBIfam" id="TIGR00745">
    <property type="entry name" value="apbA_panE"/>
    <property type="match status" value="1"/>
</dbReference>
<sequence>MPAKFEIEMGRVEEVATVVLSCPFTVITATVNNMVVIKASSVPDDSRESRDGLYKEAAWRFGLERDAIENILPCTPFQCDVIDCAADDGRRAVGHAVYEIPSNVDLERLAAAWKKVVRQTAALRTCIFTSKAGGSFQVVLARSFFAWAHVAYLDTKESVVQDEAGAAMAGPRCNRYVVLGGRDEAKRLLIWTFNHALVDNALREHILRQVLAAYSGREVQYSNHIGMPAKSQAGRIEDAARFWQQHFDGLSASVFPPLPSQLSVPRPDAKLEHRISYPGPTQQKWSSTAVCRVGLAVLLARSTLNSEALFGVITERPHIFEEQEHSVDGSTQTLVPMRVLCAPNQPVSDVMRAVTSHDSVIRDFEQSGLRNIRRTGEDGSAACGFQTILLVTTGDAPQAPSLGLLRTVEEPNRLAPFTDRALLLHCHMFDDSALLAAQYDQKVVSTRQMSRFLRQLGCLIRQFQQHDVDLPLVRQLDFVTQEDRAEIANWNSRSLRANEVLIHDVIAARGAAVPGKTAVSAWDGEWTYAELENVSSRLARHIQTLDLAQGQAVLPLCFEKSKWVVAGVLAVLKAGRAFTLIDPSSPRARIAQICRQTSATVALTSKLHCDTMRAVVDHCIVVDDDAFQSFSCDERWVRPTVKPQDLAYVLFTSGSTGEPKGSMIEHQGFTSCALEFGPALGINGDTRALQFASYAFGACLLEIVTTLMHGGCVCIPSEDDRMNNVPDFIRRCEVNWALLTPSFIGTIQPDSVPGLQTLVSAGEPMSASVRDAWASRVQLLNGYGQSESSSICSVTKVNSLGPANIARAVGARFWVVDPDDFDRLSPIGCIGELIVESPGIARGYIVAPPQGNSPFISTIPSWYPSRQLPDGVKFYRTGDLVCYRSDGSVTFLGRGDSQVKIRGQRVETGEVEARLREQSSSHIIPVVEAIKRPGSSGGALLIAFLIESSKGAEDIDARILDISVAKGINAKLQQVLPQHSIPSYYVLMNHLPQTVTGKTDRRRLRSISSKLLDELVQNVTTQPTVRSSLSVTSNEAKLRELWFRGLDLDPESDIGRASFFELGGNSIAAMRMVNMARLAGIVLRVTDIFENPTLAGLVGVIFPDSAAYSPIPTTTYDGPVEQSFAQGRLWFLDQLNSEASWYLIPYAVRMRGTLCIDALTTALLALEQRHETLRTTFEEQDGVGMQVVHSSCMKELRVIDISGDKSGSYLQSLQQEQTKPFNLTSEAGWRVSLIRLGEDDHILSIVMHHIISDGWSVDILRRELSKFYTAALRGHDPLSGVRPLPINYRDFAAWQKQEKQVAEHQRQLEYWAKQLADSSPAEFLSDLPRPPILSGRAGFVPVTIEGDLYERLLKFCKEHKATSFAVLLAAFRAAHYRLTGAEDATIGTPIANRNRLELEDMIGFFVNTQCMRITVEGNDTFESLVRQVRSTAAAAFEHQDVPFDRVVSAILPGSRDMSRNPLVQLVFAMHSQQDLGKFELEGLEGEPLVNAVTTRFDVEFHLFQEPGKLSGHMIFAADLFKLENVQNVVNVFNMILHRGLDQPQAPITILPLTDGLAGLRTMGLLEIEMTEYPRESSVVDVFREQVAAHSQALAVTDSSSRLTYAELDHQSDQLANWLRRRNLAAETLVGVLAPRSCQTVIALLGILKANLAYLPLDVYAPTARLETILSALPGHKLVLLGSDTIAPEIQLPGVELVRIRDTLEHYDIDDLNGQIRAPTGPLATSLAYVIFTSGSTGRPKGVMIEHRSIVRLVKESIPRLPPAAKVAHLSNIAFDAATWEIYASLLNGGTLVCIDYMTSIDSKALDTTFAREQVHAALLTPALLKQCLADSPAMLTRLDVLINGGDRLDGQDAIAAQALVRIGVYNAYGPTENGVISAIYKVAENDSFVNGVPIGRAISNSGAYIMDPHQQLVPVGVMGELVVTGDGLARGYTDPTFDVDRFIQVTIDGQVVRAYRTGDRARYRTRDGQIEFFGRMDQQIKIRGHRIEPAEVERAILGDDSVRDAVVVIRKQEGQGSEMVGYVVAQGDPSTEQNEASSHGRQFVSRIRERLQASLPSYMIPARIVVVDQMPLNANGKVDRKELTRRAQVMPKTEAASAPAPVVPLDEIETMVCEEFANVLGVDVGITDNFFKLGGHSLMATKLAARVGRRLDTRVSVKDIFDHPVPGQLASKLKLTRSESYNVTNGIRTSNNTSFQLLPQEDPQTFIRREIHPQLKHPYSTILDVYPATRLQRRYLDNPATGDPWPLMPFNIDFPPESDCASLTKACKSLVEHFDIFRTVFVVAAGELYQVVLKHLDVPIEIIQTEETIDVATRAFLDRASQHPVTLGQPLLRISILRKHGSPLRVILRMSHVFYDGLSLEHILPALHALYNGNNLPAPPKFVQYMQHAANSRKDGYKFWSSVLQNSTMTTMENISGNNGQQVAPIGTYCVSKAINVPLQAGAASGITQATVFTTASALMLSMETGSRDILFGRLVSGRQGLPITCQNLVGPCANQVPTRVRIDGGSNPRELLTEVQDQYINSIPFETLGFDEIKENCTSWPDAITNYSCCVAYQNFDPNPQSEMQGQRVQMGVLPQGGNVVEQGSIHDLVIIGDINLKESRLHITIFASRRVWDEETKVKNMLEELCGRIQTLNSALLDPHTQLASQQLSLASPVGTFETATNGFTQDVSSPSRIYVLGVGNLGKYVAHALRKRHSQLPITLLFHRADLASEWDAAGRGITQVAEGMSDKRTGFDVEFLFDSTGHKSPIKHLIVATKTYMTASAIDLVKGRLGKNSSILFLQNGIGTVDEVSASVFSDTKSRPSYWAGVCSCGIYNTSPFSIVYAGRGSMVLGRVCEVSDESLKCPPTSPVAQDFMIQRLLETPNLEAVMATADQINEAQLRKLVVNAVINPLTAVFRCNNNELFSQPPRLALARTLVEEAGEIVRVILPQASRRHKNSPLSDENLLASVRAVAEATGKCRSSMLQDVQAGRRTEIDHINGYLALQGRRHGLACVNNDILIDMVKQRRVIRNEDIQSSFDLSSNWGQSLQSDSV</sequence>
<dbReference type="InterPro" id="IPR036291">
    <property type="entry name" value="NAD(P)-bd_dom_sf"/>
</dbReference>
<keyword evidence="6" id="KW-0560">Oxidoreductase</keyword>
<dbReference type="Pfam" id="PF00550">
    <property type="entry name" value="PP-binding"/>
    <property type="match status" value="2"/>
</dbReference>
<dbReference type="InterPro" id="IPR010071">
    <property type="entry name" value="AA_adenyl_dom"/>
</dbReference>
<dbReference type="InterPro" id="IPR020806">
    <property type="entry name" value="PKS_PP-bd"/>
</dbReference>
<dbReference type="InterPro" id="IPR013328">
    <property type="entry name" value="6PGD_dom2"/>
</dbReference>
<keyword evidence="4" id="KW-0436">Ligase</keyword>
<dbReference type="FunFam" id="3.30.300.30:FF:000015">
    <property type="entry name" value="Nonribosomal peptide synthase SidD"/>
    <property type="match status" value="2"/>
</dbReference>
<dbReference type="PANTHER" id="PTHR45527">
    <property type="entry name" value="NONRIBOSOMAL PEPTIDE SYNTHETASE"/>
    <property type="match status" value="1"/>
</dbReference>
<dbReference type="InterPro" id="IPR003710">
    <property type="entry name" value="ApbA"/>
</dbReference>
<evidence type="ECO:0000313" key="8">
    <source>
        <dbReference type="EMBL" id="KAF2964673.1"/>
    </source>
</evidence>
<evidence type="ECO:0000313" key="9">
    <source>
        <dbReference type="Proteomes" id="UP000481858"/>
    </source>
</evidence>
<evidence type="ECO:0000256" key="2">
    <source>
        <dbReference type="ARBA" id="ARBA00022450"/>
    </source>
</evidence>
<feature type="domain" description="Carrier" evidence="7">
    <location>
        <begin position="1029"/>
        <end position="1105"/>
    </location>
</feature>
<dbReference type="Pfam" id="PF00501">
    <property type="entry name" value="AMP-binding"/>
    <property type="match status" value="2"/>
</dbReference>
<dbReference type="CDD" id="cd05930">
    <property type="entry name" value="A_NRPS"/>
    <property type="match status" value="1"/>
</dbReference>
<gene>
    <name evidence="8" type="ORF">GQX73_g8896</name>
</gene>
<dbReference type="PROSITE" id="PS50075">
    <property type="entry name" value="CARRIER"/>
    <property type="match status" value="2"/>
</dbReference>
<dbReference type="InParanoid" id="A0A7C8MNC0"/>
<dbReference type="InterPro" id="IPR013752">
    <property type="entry name" value="KPA_reductase"/>
</dbReference>
<dbReference type="Gene3D" id="3.30.300.30">
    <property type="match status" value="2"/>
</dbReference>
<dbReference type="Gene3D" id="3.30.559.30">
    <property type="entry name" value="Nonribosomal peptide synthetase, condensation domain"/>
    <property type="match status" value="3"/>
</dbReference>
<dbReference type="Pfam" id="PF00668">
    <property type="entry name" value="Condensation"/>
    <property type="match status" value="2"/>
</dbReference>
<dbReference type="PROSITE" id="PS00455">
    <property type="entry name" value="AMP_BINDING"/>
    <property type="match status" value="2"/>
</dbReference>
<dbReference type="SUPFAM" id="SSF48179">
    <property type="entry name" value="6-phosphogluconate dehydrogenase C-terminal domain-like"/>
    <property type="match status" value="1"/>
</dbReference>
<dbReference type="InterPro" id="IPR036736">
    <property type="entry name" value="ACP-like_sf"/>
</dbReference>
<evidence type="ECO:0000256" key="1">
    <source>
        <dbReference type="ARBA" id="ARBA00007870"/>
    </source>
</evidence>
<dbReference type="SUPFAM" id="SSF52777">
    <property type="entry name" value="CoA-dependent acyltransferases"/>
    <property type="match status" value="6"/>
</dbReference>
<dbReference type="GO" id="GO:0008677">
    <property type="term" value="F:2-dehydropantoate 2-reductase activity"/>
    <property type="evidence" value="ECO:0007669"/>
    <property type="project" value="InterPro"/>
</dbReference>
<dbReference type="InterPro" id="IPR020845">
    <property type="entry name" value="AMP-binding_CS"/>
</dbReference>
<feature type="domain" description="Carrier" evidence="7">
    <location>
        <begin position="2103"/>
        <end position="2177"/>
    </location>
</feature>
<dbReference type="PANTHER" id="PTHR45527:SF1">
    <property type="entry name" value="FATTY ACID SYNTHASE"/>
    <property type="match status" value="1"/>
</dbReference>
<dbReference type="Gene3D" id="1.10.1200.10">
    <property type="entry name" value="ACP-like"/>
    <property type="match status" value="2"/>
</dbReference>
<keyword evidence="9" id="KW-1185">Reference proteome</keyword>
<dbReference type="GO" id="GO:0043041">
    <property type="term" value="P:amino acid activation for nonribosomal peptide biosynthetic process"/>
    <property type="evidence" value="ECO:0007669"/>
    <property type="project" value="TreeGrafter"/>
</dbReference>
<dbReference type="InterPro" id="IPR025110">
    <property type="entry name" value="AMP-bd_C"/>
</dbReference>
<dbReference type="InterPro" id="IPR008927">
    <property type="entry name" value="6-PGluconate_DH-like_C_sf"/>
</dbReference>
<protein>
    <recommendedName>
        <fullName evidence="7">Carrier domain-containing protein</fullName>
    </recommendedName>
</protein>
<keyword evidence="3" id="KW-0597">Phosphoprotein</keyword>
<reference evidence="8 9" key="1">
    <citation type="submission" date="2019-12" db="EMBL/GenBank/DDBJ databases">
        <title>Draft genome sequence of the ascomycete Xylaria multiplex DSM 110363.</title>
        <authorList>
            <person name="Buettner E."/>
            <person name="Kellner H."/>
        </authorList>
    </citation>
    <scope>NUCLEOTIDE SEQUENCE [LARGE SCALE GENOMIC DNA]</scope>
    <source>
        <strain evidence="8 9">DSM 110363</strain>
    </source>
</reference>
<dbReference type="NCBIfam" id="TIGR01733">
    <property type="entry name" value="AA-adenyl-dom"/>
    <property type="match status" value="1"/>
</dbReference>
<name>A0A7C8MNC0_9PEZI</name>
<evidence type="ECO:0000256" key="4">
    <source>
        <dbReference type="ARBA" id="ARBA00022598"/>
    </source>
</evidence>
<dbReference type="SMART" id="SM00823">
    <property type="entry name" value="PKS_PP"/>
    <property type="match status" value="2"/>
</dbReference>
<evidence type="ECO:0000256" key="3">
    <source>
        <dbReference type="ARBA" id="ARBA00022553"/>
    </source>
</evidence>
<dbReference type="Gene3D" id="2.30.38.10">
    <property type="entry name" value="Luciferase, Domain 3"/>
    <property type="match status" value="1"/>
</dbReference>
<dbReference type="Gene3D" id="3.40.50.980">
    <property type="match status" value="2"/>
</dbReference>
<dbReference type="Gene3D" id="3.30.559.10">
    <property type="entry name" value="Chloramphenicol acetyltransferase-like domain"/>
    <property type="match status" value="3"/>
</dbReference>
<dbReference type="GO" id="GO:0015940">
    <property type="term" value="P:pantothenate biosynthetic process"/>
    <property type="evidence" value="ECO:0007669"/>
    <property type="project" value="InterPro"/>
</dbReference>
<dbReference type="GO" id="GO:0016874">
    <property type="term" value="F:ligase activity"/>
    <property type="evidence" value="ECO:0007669"/>
    <property type="project" value="UniProtKB-KW"/>
</dbReference>
<dbReference type="InterPro" id="IPR013332">
    <property type="entry name" value="KPR_N"/>
</dbReference>
<dbReference type="InterPro" id="IPR000873">
    <property type="entry name" value="AMP-dep_synth/lig_dom"/>
</dbReference>
<evidence type="ECO:0000259" key="7">
    <source>
        <dbReference type="PROSITE" id="PS50075"/>
    </source>
</evidence>
<dbReference type="GO" id="GO:0044550">
    <property type="term" value="P:secondary metabolite biosynthetic process"/>
    <property type="evidence" value="ECO:0007669"/>
    <property type="project" value="TreeGrafter"/>
</dbReference>
<dbReference type="Gene3D" id="3.40.50.720">
    <property type="entry name" value="NAD(P)-binding Rossmann-like Domain"/>
    <property type="match status" value="1"/>
</dbReference>
<dbReference type="InterPro" id="IPR045851">
    <property type="entry name" value="AMP-bd_C_sf"/>
</dbReference>
<dbReference type="Pfam" id="PF02558">
    <property type="entry name" value="ApbA"/>
    <property type="match status" value="1"/>
</dbReference>
<keyword evidence="2" id="KW-0596">Phosphopantetheine</keyword>
<dbReference type="CDD" id="cd19542">
    <property type="entry name" value="CT_NRPS-like"/>
    <property type="match status" value="1"/>
</dbReference>
<dbReference type="Pfam" id="PF13193">
    <property type="entry name" value="AMP-binding_C"/>
    <property type="match status" value="1"/>
</dbReference>
<dbReference type="OrthoDB" id="416786at2759"/>
<dbReference type="InterPro" id="IPR023213">
    <property type="entry name" value="CAT-like_dom_sf"/>
</dbReference>
<dbReference type="Proteomes" id="UP000481858">
    <property type="component" value="Unassembled WGS sequence"/>
</dbReference>